<dbReference type="EMBL" id="LAZR01002950">
    <property type="protein sequence ID" value="KKN23662.1"/>
    <property type="molecule type" value="Genomic_DNA"/>
</dbReference>
<protein>
    <submittedName>
        <fullName evidence="1">Uncharacterized protein</fullName>
    </submittedName>
</protein>
<accession>A0A0F9PGN2</accession>
<evidence type="ECO:0000313" key="1">
    <source>
        <dbReference type="EMBL" id="KKN23662.1"/>
    </source>
</evidence>
<sequence length="48" mass="5844">MVVAIRRRIEVGSELNSYTNTYNYDEVYHKTRSVKYDYSGPWEFKYLT</sequence>
<reference evidence="1" key="1">
    <citation type="journal article" date="2015" name="Nature">
        <title>Complex archaea that bridge the gap between prokaryotes and eukaryotes.</title>
        <authorList>
            <person name="Spang A."/>
            <person name="Saw J.H."/>
            <person name="Jorgensen S.L."/>
            <person name="Zaremba-Niedzwiedzka K."/>
            <person name="Martijn J."/>
            <person name="Lind A.E."/>
            <person name="van Eijk R."/>
            <person name="Schleper C."/>
            <person name="Guy L."/>
            <person name="Ettema T.J."/>
        </authorList>
    </citation>
    <scope>NUCLEOTIDE SEQUENCE</scope>
</reference>
<proteinExistence type="predicted"/>
<name>A0A0F9PGN2_9ZZZZ</name>
<dbReference type="AlphaFoldDB" id="A0A0F9PGN2"/>
<comment type="caution">
    <text evidence="1">The sequence shown here is derived from an EMBL/GenBank/DDBJ whole genome shotgun (WGS) entry which is preliminary data.</text>
</comment>
<gene>
    <name evidence="1" type="ORF">LCGC14_0902670</name>
</gene>
<organism evidence="1">
    <name type="scientific">marine sediment metagenome</name>
    <dbReference type="NCBI Taxonomy" id="412755"/>
    <lineage>
        <taxon>unclassified sequences</taxon>
        <taxon>metagenomes</taxon>
        <taxon>ecological metagenomes</taxon>
    </lineage>
</organism>